<dbReference type="PANTHER" id="PTHR43158">
    <property type="entry name" value="SKFA PEPTIDE EXPORT ATP-BINDING PROTEIN SKFE"/>
    <property type="match status" value="1"/>
</dbReference>
<evidence type="ECO:0000256" key="2">
    <source>
        <dbReference type="ARBA" id="ARBA00022840"/>
    </source>
</evidence>
<dbReference type="PROSITE" id="PS50893">
    <property type="entry name" value="ABC_TRANSPORTER_2"/>
    <property type="match status" value="1"/>
</dbReference>
<dbReference type="Gene3D" id="3.40.50.300">
    <property type="entry name" value="P-loop containing nucleotide triphosphate hydrolases"/>
    <property type="match status" value="1"/>
</dbReference>
<evidence type="ECO:0000259" key="4">
    <source>
        <dbReference type="PROSITE" id="PS50893"/>
    </source>
</evidence>
<dbReference type="Pfam" id="PF00005">
    <property type="entry name" value="ABC_tran"/>
    <property type="match status" value="1"/>
</dbReference>
<evidence type="ECO:0000313" key="5">
    <source>
        <dbReference type="EMBL" id="CAL5228628.1"/>
    </source>
</evidence>
<feature type="domain" description="ABC transporter" evidence="4">
    <location>
        <begin position="29"/>
        <end position="264"/>
    </location>
</feature>
<evidence type="ECO:0000256" key="1">
    <source>
        <dbReference type="ARBA" id="ARBA00022741"/>
    </source>
</evidence>
<dbReference type="SUPFAM" id="SSF52540">
    <property type="entry name" value="P-loop containing nucleoside triphosphate hydrolases"/>
    <property type="match status" value="1"/>
</dbReference>
<accession>A0ABP1GFU0</accession>
<dbReference type="InterPro" id="IPR003439">
    <property type="entry name" value="ABC_transporter-like_ATP-bd"/>
</dbReference>
<protein>
    <submittedName>
        <fullName evidence="5">G11794 protein</fullName>
    </submittedName>
</protein>
<name>A0ABP1GFU0_9CHLO</name>
<keyword evidence="1" id="KW-0547">Nucleotide-binding</keyword>
<dbReference type="InterPro" id="IPR003593">
    <property type="entry name" value="AAA+_ATPase"/>
</dbReference>
<dbReference type="PANTHER" id="PTHR43158:SF2">
    <property type="entry name" value="SKFA PEPTIDE EXPORT ATP-BINDING PROTEIN SKFE"/>
    <property type="match status" value="1"/>
</dbReference>
<feature type="region of interest" description="Disordered" evidence="3">
    <location>
        <begin position="278"/>
        <end position="298"/>
    </location>
</feature>
<sequence>MVQAEARHGNGSIGVHVEGPNEQSPEDAVVLNSLSYAYSGHRPIVSDISLSLPKGSRCLLLGANGAGKSTLLQILAGQYMVGPDAVRILGRPAFHDIQLTSSGQLSYLGQQWRRDIAFAGYNVPIQGDIGAGKMIFGVEGVDPARRQQLIDLLEIDLEWRLNKVSDGQRRRVQICMGLLKPYQVLLLDEITVDMDVVGRLDLLKFFVEECETRGATIIYATHIFDGLEKWITHVAYLADGQLRIGDKASEVPELQQGKKLLRVVETWLRSDLETSRREEAADPSLRAKRPGAAKPRTTPLMPTKHMMFFRG</sequence>
<evidence type="ECO:0000256" key="3">
    <source>
        <dbReference type="SAM" id="MobiDB-lite"/>
    </source>
</evidence>
<dbReference type="SMART" id="SM00382">
    <property type="entry name" value="AAA"/>
    <property type="match status" value="1"/>
</dbReference>
<keyword evidence="6" id="KW-1185">Reference proteome</keyword>
<reference evidence="5 6" key="1">
    <citation type="submission" date="2024-06" db="EMBL/GenBank/DDBJ databases">
        <authorList>
            <person name="Kraege A."/>
            <person name="Thomma B."/>
        </authorList>
    </citation>
    <scope>NUCLEOTIDE SEQUENCE [LARGE SCALE GENOMIC DNA]</scope>
</reference>
<dbReference type="EMBL" id="CAXHTA020000019">
    <property type="protein sequence ID" value="CAL5228628.1"/>
    <property type="molecule type" value="Genomic_DNA"/>
</dbReference>
<dbReference type="InterPro" id="IPR027417">
    <property type="entry name" value="P-loop_NTPase"/>
</dbReference>
<comment type="caution">
    <text evidence="5">The sequence shown here is derived from an EMBL/GenBank/DDBJ whole genome shotgun (WGS) entry which is preliminary data.</text>
</comment>
<proteinExistence type="predicted"/>
<evidence type="ECO:0000313" key="6">
    <source>
        <dbReference type="Proteomes" id="UP001497392"/>
    </source>
</evidence>
<dbReference type="Proteomes" id="UP001497392">
    <property type="component" value="Unassembled WGS sequence"/>
</dbReference>
<organism evidence="5 6">
    <name type="scientific">Coccomyxa viridis</name>
    <dbReference type="NCBI Taxonomy" id="1274662"/>
    <lineage>
        <taxon>Eukaryota</taxon>
        <taxon>Viridiplantae</taxon>
        <taxon>Chlorophyta</taxon>
        <taxon>core chlorophytes</taxon>
        <taxon>Trebouxiophyceae</taxon>
        <taxon>Trebouxiophyceae incertae sedis</taxon>
        <taxon>Coccomyxaceae</taxon>
        <taxon>Coccomyxa</taxon>
    </lineage>
</organism>
<keyword evidence="2" id="KW-0067">ATP-binding</keyword>
<gene>
    <name evidence="5" type="primary">g11794</name>
    <name evidence="5" type="ORF">VP750_LOCUS10534</name>
</gene>
<feature type="region of interest" description="Disordered" evidence="3">
    <location>
        <begin position="1"/>
        <end position="23"/>
    </location>
</feature>